<gene>
    <name evidence="1" type="primary">brnQ</name>
    <name evidence="1" type="ORF">QLQ22_14785</name>
</gene>
<name>A0ACD4R696_9BACI</name>
<reference evidence="2" key="1">
    <citation type="journal article" date="2025" name="Aquaculture">
        <title>Assessment of the bioflocculant production and safety properties of Metabacillus hrfriensis sp. nov. based on phenotypic and whole-genome sequencing analysis.</title>
        <authorList>
            <person name="Zhang R."/>
            <person name="Zhao Z."/>
            <person name="Luo L."/>
            <person name="Wang S."/>
            <person name="Guo K."/>
            <person name="Xu W."/>
        </authorList>
    </citation>
    <scope>NUCLEOTIDE SEQUENCE [LARGE SCALE GENOMIC DNA]</scope>
    <source>
        <strain evidence="2">CT-WN-B3</strain>
    </source>
</reference>
<evidence type="ECO:0000313" key="2">
    <source>
        <dbReference type="Proteomes" id="UP001226091"/>
    </source>
</evidence>
<dbReference type="EMBL" id="CP126116">
    <property type="protein sequence ID" value="WHZ55976.1"/>
    <property type="molecule type" value="Genomic_DNA"/>
</dbReference>
<dbReference type="Proteomes" id="UP001226091">
    <property type="component" value="Chromosome"/>
</dbReference>
<organism evidence="1 2">
    <name type="scientific">Metabacillus hrfriensis</name>
    <dbReference type="NCBI Taxonomy" id="3048891"/>
    <lineage>
        <taxon>Bacteria</taxon>
        <taxon>Bacillati</taxon>
        <taxon>Bacillota</taxon>
        <taxon>Bacilli</taxon>
        <taxon>Bacillales</taxon>
        <taxon>Bacillaceae</taxon>
        <taxon>Metabacillus</taxon>
    </lineage>
</organism>
<proteinExistence type="predicted"/>
<sequence>MTKEFSGKQLVFISLMLFSMFFGAGNLIFPVFLGQAAGDNMWPSLAGFIVSAVGLPILGVVAIAKAGSFQTLNSRVHPLFALIFPFIIYISIGPGLAIPRAGSLAYEMGAAPFLPEGLAVNPATLFIYTIVFFGLVYWLSMSPSKLVDLFGKLLTPIVLALIVIILVKSLITPIGSFELPTGNYGNSPVFQGFLDGYLTMDALAALAFGIVIANTIRAQGVENDKLLSHYMISAGIGAGILLTVIYIILGYLGAASASLGQSENGAQILTNIMGYLFGQSGTLILGIVFTLACFCVSIGLVISCSQFFAGAVSKVPYKAWVLILCLTSTAVANLGLTQILKVSVPILGMIYPIAIVLIFLALIHQYIENSSYIYVTTVAVVGLFSILDTVNKTFMGEALSPVLNAMPLYQEGIGWLIPALIGIALGYLLGKRKTSSVPAYK</sequence>
<evidence type="ECO:0000313" key="1">
    <source>
        <dbReference type="EMBL" id="WHZ55976.1"/>
    </source>
</evidence>
<protein>
    <submittedName>
        <fullName evidence="1">Branched-chain amino acid transport system II carrier protein</fullName>
    </submittedName>
</protein>
<keyword evidence="2" id="KW-1185">Reference proteome</keyword>
<accession>A0ACD4R696</accession>